<dbReference type="Pfam" id="PF12022">
    <property type="entry name" value="COG2_C"/>
    <property type="match status" value="1"/>
</dbReference>
<evidence type="ECO:0000256" key="5">
    <source>
        <dbReference type="ARBA" id="ARBA00022927"/>
    </source>
</evidence>
<dbReference type="GO" id="GO:0006891">
    <property type="term" value="P:intra-Golgi vesicle-mediated transport"/>
    <property type="evidence" value="ECO:0007669"/>
    <property type="project" value="TreeGrafter"/>
</dbReference>
<proteinExistence type="inferred from homology"/>
<dbReference type="Pfam" id="PF06148">
    <property type="entry name" value="COG2_N"/>
    <property type="match status" value="1"/>
</dbReference>
<dbReference type="PANTHER" id="PTHR12961">
    <property type="entry name" value="CONSERVED OLIGOMERIC GOLGI COMPLEX COMPONENT 2"/>
    <property type="match status" value="1"/>
</dbReference>
<dbReference type="InterPro" id="IPR024602">
    <property type="entry name" value="COG_su2_N"/>
</dbReference>
<dbReference type="GO" id="GO:0017119">
    <property type="term" value="C:Golgi transport complex"/>
    <property type="evidence" value="ECO:0007669"/>
    <property type="project" value="TreeGrafter"/>
</dbReference>
<dbReference type="GeneID" id="117145548"/>
<evidence type="ECO:0000256" key="1">
    <source>
        <dbReference type="ARBA" id="ARBA00004395"/>
    </source>
</evidence>
<sequence>MHDPIKKSAHLTAGSTSTAEKLCFDKNEFMKANFSVDEFLHKNRNAPSLEQLRDNLGLYLKGLRAAMIDLINEDYADFVNLSANLVGLDQNIKTIQQPLEQFRSDIESIHGLIDENVTELRAQLEEKRQLREFKRGLQSLKKVYETINKLQDLIDRKLSGEQPIKAVDLERAALDLIQLKFHEKHCSKHLNPEHQGKIEQLEGQLHQHLRCFFNDALSQARNSAPESLERCLRIYITLNACDQAECAFREDVVAPYMTGVIGEQQLQNSPQGLAGIYSKILNFISLHMTDLLRLTLYSDKFPGFNFVVNSYWSDLETRLELHMNSIFAPGNSEVFYVKYKCTRDFLGKIEELLTCSGEQAVAFYRQHKQTKSFEARWNLPVYFQICFQEIAGKFEAQLEPVLQEDSLKDNLTDRDYKISAFNAAKEAMTRCWAEGVYLPEVFPKFYKLNVQVVLRLSRWITDAITLSKGSHFSKSYTRNQLLIALHADIRKLDAYLPELQQLIIKSVLVEQRTKIFSDVLAKSMSCLADTLGTHLTNIQKTLVELLIGECETENVRQVNDLPRLYRKTNREVPTRCSSYVEQMLRPLKTFAQQNESQLGTLVVEQILSEVASHITKAYFNVVSDVLTSVQKTEESLRRLRNVKSGGAATVSTGSSAVMSDDDKIRVQLRVDVTSWRQELGKLNFQATQIDRLVELTNMVEDSIKLKDNSA</sequence>
<evidence type="ECO:0000256" key="3">
    <source>
        <dbReference type="ARBA" id="ARBA00020977"/>
    </source>
</evidence>
<evidence type="ECO:0000313" key="12">
    <source>
        <dbReference type="RefSeq" id="XP_033167133.1"/>
    </source>
</evidence>
<evidence type="ECO:0000256" key="8">
    <source>
        <dbReference type="ARBA" id="ARBA00031344"/>
    </source>
</evidence>
<keyword evidence="5" id="KW-0653">Protein transport</keyword>
<evidence type="ECO:0000313" key="11">
    <source>
        <dbReference type="Proteomes" id="UP000515162"/>
    </source>
</evidence>
<keyword evidence="4" id="KW-0813">Transport</keyword>
<dbReference type="InterPro" id="IPR009316">
    <property type="entry name" value="COG2"/>
</dbReference>
<evidence type="ECO:0000256" key="4">
    <source>
        <dbReference type="ARBA" id="ARBA00022448"/>
    </source>
</evidence>
<name>A0A6P8KT79_DROMA</name>
<feature type="domain" description="COG complex component COG2 C-terminal" evidence="10">
    <location>
        <begin position="376"/>
        <end position="672"/>
    </location>
</feature>
<gene>
    <name evidence="13" type="primary">LOC117145548</name>
    <name evidence="12" type="synonym">LOC117145547</name>
</gene>
<dbReference type="GO" id="GO:0007030">
    <property type="term" value="P:Golgi organization"/>
    <property type="evidence" value="ECO:0007669"/>
    <property type="project" value="InterPro"/>
</dbReference>
<comment type="subcellular location">
    <subcellularLocation>
        <location evidence="1">Golgi apparatus membrane</location>
        <topology evidence="1">Peripheral membrane protein</topology>
    </subcellularLocation>
</comment>
<evidence type="ECO:0000256" key="7">
    <source>
        <dbReference type="ARBA" id="ARBA00023136"/>
    </source>
</evidence>
<dbReference type="GO" id="GO:0015031">
    <property type="term" value="P:protein transport"/>
    <property type="evidence" value="ECO:0007669"/>
    <property type="project" value="UniProtKB-KW"/>
</dbReference>
<evidence type="ECO:0000313" key="13">
    <source>
        <dbReference type="RefSeq" id="XP_033167134.1"/>
    </source>
</evidence>
<organism evidence="11 13">
    <name type="scientific">Drosophila mauritiana</name>
    <name type="common">Fruit fly</name>
    <dbReference type="NCBI Taxonomy" id="7226"/>
    <lineage>
        <taxon>Eukaryota</taxon>
        <taxon>Metazoa</taxon>
        <taxon>Ecdysozoa</taxon>
        <taxon>Arthropoda</taxon>
        <taxon>Hexapoda</taxon>
        <taxon>Insecta</taxon>
        <taxon>Pterygota</taxon>
        <taxon>Neoptera</taxon>
        <taxon>Endopterygota</taxon>
        <taxon>Diptera</taxon>
        <taxon>Brachycera</taxon>
        <taxon>Muscomorpha</taxon>
        <taxon>Ephydroidea</taxon>
        <taxon>Drosophilidae</taxon>
        <taxon>Drosophila</taxon>
        <taxon>Sophophora</taxon>
    </lineage>
</organism>
<dbReference type="RefSeq" id="XP_033167133.1">
    <property type="nucleotide sequence ID" value="XM_033311242.1"/>
</dbReference>
<dbReference type="Proteomes" id="UP000515162">
    <property type="component" value="Chromosome 3R"/>
</dbReference>
<evidence type="ECO:0000259" key="10">
    <source>
        <dbReference type="Pfam" id="PF12022"/>
    </source>
</evidence>
<protein>
    <recommendedName>
        <fullName evidence="3">Conserved oligomeric Golgi complex subunit 2</fullName>
    </recommendedName>
    <alternativeName>
        <fullName evidence="8">Component of oligomeric Golgi complex 2</fullName>
    </alternativeName>
</protein>
<keyword evidence="7" id="KW-0472">Membrane</keyword>
<dbReference type="AlphaFoldDB" id="A0A6P8KT79"/>
<accession>A0A6P8KT79</accession>
<dbReference type="InterPro" id="IPR024603">
    <property type="entry name" value="COG_complex_COG2_C"/>
</dbReference>
<keyword evidence="11" id="KW-1185">Reference proteome</keyword>
<feature type="domain" description="Conserved oligomeric Golgi complex subunit 2 N-terminal" evidence="9">
    <location>
        <begin position="22"/>
        <end position="95"/>
    </location>
</feature>
<reference evidence="12 13" key="1">
    <citation type="submission" date="2025-04" db="UniProtKB">
        <authorList>
            <consortium name="RefSeq"/>
        </authorList>
    </citation>
    <scope>IDENTIFICATION</scope>
    <source>
        <strain evidence="12 13">Mau12</strain>
        <tissue evidence="12 13">Whole Body</tissue>
    </source>
</reference>
<evidence type="ECO:0000256" key="6">
    <source>
        <dbReference type="ARBA" id="ARBA00023034"/>
    </source>
</evidence>
<evidence type="ECO:0000256" key="2">
    <source>
        <dbReference type="ARBA" id="ARBA00007603"/>
    </source>
</evidence>
<keyword evidence="6" id="KW-0333">Golgi apparatus</keyword>
<dbReference type="PANTHER" id="PTHR12961:SF0">
    <property type="entry name" value="CONSERVED OLIGOMERIC GOLGI COMPLEX SUBUNIT 2"/>
    <property type="match status" value="1"/>
</dbReference>
<dbReference type="GO" id="GO:0000139">
    <property type="term" value="C:Golgi membrane"/>
    <property type="evidence" value="ECO:0007669"/>
    <property type="project" value="UniProtKB-SubCell"/>
</dbReference>
<evidence type="ECO:0000259" key="9">
    <source>
        <dbReference type="Pfam" id="PF06148"/>
    </source>
</evidence>
<comment type="similarity">
    <text evidence="2">Belongs to the COG2 family.</text>
</comment>
<dbReference type="RefSeq" id="XP_033167134.1">
    <property type="nucleotide sequence ID" value="XM_033311243.1"/>
</dbReference>